<dbReference type="SMART" id="SM00642">
    <property type="entry name" value="Aamy"/>
    <property type="match status" value="1"/>
</dbReference>
<comment type="function">
    <text evidence="2">Catalyzes the formation of the alpha-1,6-glucosidic linkages in glycogen by scission of a 1,4-alpha-linked oligosaccharide from growing alpha-1,4-glucan chains and the subsequent attachment of the oligosaccharide to the alpha-1,6 position.</text>
</comment>
<dbReference type="GO" id="GO:0004553">
    <property type="term" value="F:hydrolase activity, hydrolyzing O-glycosyl compounds"/>
    <property type="evidence" value="ECO:0007669"/>
    <property type="project" value="InterPro"/>
</dbReference>
<dbReference type="RefSeq" id="WP_145269799.1">
    <property type="nucleotide sequence ID" value="NZ_CP036426.1"/>
</dbReference>
<dbReference type="Gene3D" id="3.20.20.80">
    <property type="entry name" value="Glycosidases"/>
    <property type="match status" value="1"/>
</dbReference>
<dbReference type="GO" id="GO:0003844">
    <property type="term" value="F:1,4-alpha-glucan branching enzyme activity"/>
    <property type="evidence" value="ECO:0007669"/>
    <property type="project" value="UniProtKB-EC"/>
</dbReference>
<evidence type="ECO:0000256" key="2">
    <source>
        <dbReference type="ARBA" id="ARBA00002953"/>
    </source>
</evidence>
<dbReference type="SUPFAM" id="SSF81296">
    <property type="entry name" value="E set domains"/>
    <property type="match status" value="1"/>
</dbReference>
<gene>
    <name evidence="9" type="primary">glgB_1</name>
    <name evidence="9" type="ORF">ElP_26120</name>
</gene>
<name>A0A518H1K2_9BACT</name>
<evidence type="ECO:0000256" key="4">
    <source>
        <dbReference type="ARBA" id="ARBA00012541"/>
    </source>
</evidence>
<dbReference type="InterPro" id="IPR006048">
    <property type="entry name" value="A-amylase/branching_C"/>
</dbReference>
<dbReference type="Pfam" id="PF02806">
    <property type="entry name" value="Alpha-amylase_C"/>
    <property type="match status" value="1"/>
</dbReference>
<keyword evidence="6" id="KW-0119">Carbohydrate metabolism</keyword>
<dbReference type="EC" id="2.4.1.18" evidence="4"/>
<organism evidence="9 10">
    <name type="scientific">Tautonia plasticadhaerens</name>
    <dbReference type="NCBI Taxonomy" id="2527974"/>
    <lineage>
        <taxon>Bacteria</taxon>
        <taxon>Pseudomonadati</taxon>
        <taxon>Planctomycetota</taxon>
        <taxon>Planctomycetia</taxon>
        <taxon>Isosphaerales</taxon>
        <taxon>Isosphaeraceae</taxon>
        <taxon>Tautonia</taxon>
    </lineage>
</organism>
<keyword evidence="10" id="KW-1185">Reference proteome</keyword>
<dbReference type="InterPro" id="IPR014756">
    <property type="entry name" value="Ig_E-set"/>
</dbReference>
<dbReference type="EMBL" id="CP036426">
    <property type="protein sequence ID" value="QDV34718.1"/>
    <property type="molecule type" value="Genomic_DNA"/>
</dbReference>
<evidence type="ECO:0000313" key="10">
    <source>
        <dbReference type="Proteomes" id="UP000317835"/>
    </source>
</evidence>
<dbReference type="PIRSF" id="PIRSF000463">
    <property type="entry name" value="GlgB"/>
    <property type="match status" value="1"/>
</dbReference>
<evidence type="ECO:0000256" key="5">
    <source>
        <dbReference type="ARBA" id="ARBA00022679"/>
    </source>
</evidence>
<dbReference type="InterPro" id="IPR037439">
    <property type="entry name" value="Branching_enzy"/>
</dbReference>
<dbReference type="PANTHER" id="PTHR43651">
    <property type="entry name" value="1,4-ALPHA-GLUCAN-BRANCHING ENZYME"/>
    <property type="match status" value="1"/>
</dbReference>
<dbReference type="GO" id="GO:0043169">
    <property type="term" value="F:cation binding"/>
    <property type="evidence" value="ECO:0007669"/>
    <property type="project" value="InterPro"/>
</dbReference>
<dbReference type="Pfam" id="PF00128">
    <property type="entry name" value="Alpha-amylase"/>
    <property type="match status" value="1"/>
</dbReference>
<dbReference type="InterPro" id="IPR013783">
    <property type="entry name" value="Ig-like_fold"/>
</dbReference>
<dbReference type="KEGG" id="tpla:ElP_26120"/>
<feature type="active site" description="Nucleophile" evidence="7">
    <location>
        <position position="286"/>
    </location>
</feature>
<proteinExistence type="inferred from homology"/>
<dbReference type="InterPro" id="IPR017853">
    <property type="entry name" value="GH"/>
</dbReference>
<protein>
    <recommendedName>
        <fullName evidence="4">1,4-alpha-glucan branching enzyme</fullName>
        <ecNumber evidence="4">2.4.1.18</ecNumber>
    </recommendedName>
</protein>
<dbReference type="Proteomes" id="UP000317835">
    <property type="component" value="Chromosome"/>
</dbReference>
<dbReference type="PANTHER" id="PTHR43651:SF11">
    <property type="entry name" value="MALTO-OLIGOSYLTREHALOSE TREHALOHYDROLASE"/>
    <property type="match status" value="1"/>
</dbReference>
<dbReference type="AlphaFoldDB" id="A0A518H1K2"/>
<dbReference type="InterPro" id="IPR013780">
    <property type="entry name" value="Glyco_hydro_b"/>
</dbReference>
<dbReference type="Gene3D" id="2.60.40.10">
    <property type="entry name" value="Immunoglobulins"/>
    <property type="match status" value="1"/>
</dbReference>
<keyword evidence="5 9" id="KW-0808">Transferase</keyword>
<evidence type="ECO:0000256" key="7">
    <source>
        <dbReference type="PIRSR" id="PIRSR000463-1"/>
    </source>
</evidence>
<comment type="catalytic activity">
    <reaction evidence="1">
        <text>Transfers a segment of a (1-&gt;4)-alpha-D-glucan chain to a primary hydroxy group in a similar glucan chain.</text>
        <dbReference type="EC" id="2.4.1.18"/>
    </reaction>
</comment>
<dbReference type="InterPro" id="IPR004193">
    <property type="entry name" value="Glyco_hydro_13_N"/>
</dbReference>
<reference evidence="9 10" key="1">
    <citation type="submission" date="2019-02" db="EMBL/GenBank/DDBJ databases">
        <title>Deep-cultivation of Planctomycetes and their phenomic and genomic characterization uncovers novel biology.</title>
        <authorList>
            <person name="Wiegand S."/>
            <person name="Jogler M."/>
            <person name="Boedeker C."/>
            <person name="Pinto D."/>
            <person name="Vollmers J."/>
            <person name="Rivas-Marin E."/>
            <person name="Kohn T."/>
            <person name="Peeters S.H."/>
            <person name="Heuer A."/>
            <person name="Rast P."/>
            <person name="Oberbeckmann S."/>
            <person name="Bunk B."/>
            <person name="Jeske O."/>
            <person name="Meyerdierks A."/>
            <person name="Storesund J.E."/>
            <person name="Kallscheuer N."/>
            <person name="Luecker S."/>
            <person name="Lage O.M."/>
            <person name="Pohl T."/>
            <person name="Merkel B.J."/>
            <person name="Hornburger P."/>
            <person name="Mueller R.-W."/>
            <person name="Bruemmer F."/>
            <person name="Labrenz M."/>
            <person name="Spormann A.M."/>
            <person name="Op den Camp H."/>
            <person name="Overmann J."/>
            <person name="Amann R."/>
            <person name="Jetten M.S.M."/>
            <person name="Mascher T."/>
            <person name="Medema M.H."/>
            <person name="Devos D.P."/>
            <person name="Kaster A.-K."/>
            <person name="Ovreas L."/>
            <person name="Rohde M."/>
            <person name="Galperin M.Y."/>
            <person name="Jogler C."/>
        </authorList>
    </citation>
    <scope>NUCLEOTIDE SEQUENCE [LARGE SCALE GENOMIC DNA]</scope>
    <source>
        <strain evidence="9 10">ElP</strain>
    </source>
</reference>
<feature type="active site" description="Proton donor" evidence="7">
    <location>
        <position position="335"/>
    </location>
</feature>
<evidence type="ECO:0000256" key="1">
    <source>
        <dbReference type="ARBA" id="ARBA00000826"/>
    </source>
</evidence>
<dbReference type="Pfam" id="PF02922">
    <property type="entry name" value="CBM_48"/>
    <property type="match status" value="1"/>
</dbReference>
<evidence type="ECO:0000259" key="8">
    <source>
        <dbReference type="SMART" id="SM00642"/>
    </source>
</evidence>
<accession>A0A518H1K2</accession>
<comment type="similarity">
    <text evidence="3">Belongs to the glycosyl hydrolase 13 family. GlgB subfamily.</text>
</comment>
<evidence type="ECO:0000313" key="9">
    <source>
        <dbReference type="EMBL" id="QDV34718.1"/>
    </source>
</evidence>
<dbReference type="OrthoDB" id="226102at2"/>
<dbReference type="GO" id="GO:0005978">
    <property type="term" value="P:glycogen biosynthetic process"/>
    <property type="evidence" value="ECO:0007669"/>
    <property type="project" value="InterPro"/>
</dbReference>
<dbReference type="CDD" id="cd11325">
    <property type="entry name" value="AmyAc_GTHase"/>
    <property type="match status" value="1"/>
</dbReference>
<dbReference type="InterPro" id="IPR006047">
    <property type="entry name" value="GH13_cat_dom"/>
</dbReference>
<evidence type="ECO:0000256" key="3">
    <source>
        <dbReference type="ARBA" id="ARBA00009000"/>
    </source>
</evidence>
<evidence type="ECO:0000256" key="6">
    <source>
        <dbReference type="ARBA" id="ARBA00023277"/>
    </source>
</evidence>
<keyword evidence="9" id="KW-0328">Glycosyltransferase</keyword>
<sequence length="609" mass="68352">MATRSTRPGMGAIPYPGGVTFRVWAPFAGSVSAAGAFNGGSPTASPLAPEGDGHWSADVPGAAVGHDYRFVIDGGRWRIDPRARQVTHSSGVGIVADPEFDWRSNDFAMPPWDELVIYQMHPGTFPDRPVGPDQEFDAIIGDLDYLVELGVNAIQLLPTGEFFGDLSWGYNPANIFAVESSYGGPKGLKRLVDAAHGKGLAVFLDLVYNHLGPQDLGASVWQFDGWFRTHDGDEMGGIYFYNDWRARTPWGHKNRPDYGRPEVRSFLRDNALMWLEEYRVDGLRFDMSCYIRNVDARDDVPPDDPTNLDGWGWNLLRWISDEIDAHEPWKITLAEDMRRNHAVTRPTSEGGAGIDSQWDDLFVHTVRAALATPRDEDRDLGAVQGAVEHRYGGDPFRRVVYTESHDEVATKNGKRRLTEDIHPGQADSWYAKKRSTLGAALVMTSPGIPMIFQGQEILEWLPFDDDHYMDWDKYDEGRFRGIYHLYRDLIRLRRNWSDRTRGLRGRHVNVFHRNDRDKVLAFHRWQDGGPGDDVVVVANFGDRGYQGYTIGLPRPGPWHVRFNSDWQGYDGAFGDFPSDGTTAEPGGRDGLPCRADVGVGPYSAIILSQ</sequence>
<dbReference type="SUPFAM" id="SSF51445">
    <property type="entry name" value="(Trans)glycosidases"/>
    <property type="match status" value="1"/>
</dbReference>
<dbReference type="SUPFAM" id="SSF51011">
    <property type="entry name" value="Glycosyl hydrolase domain"/>
    <property type="match status" value="1"/>
</dbReference>
<dbReference type="Gene3D" id="2.60.40.1180">
    <property type="entry name" value="Golgi alpha-mannosidase II"/>
    <property type="match status" value="1"/>
</dbReference>
<feature type="domain" description="Glycosyl hydrolase family 13 catalytic" evidence="8">
    <location>
        <begin position="119"/>
        <end position="491"/>
    </location>
</feature>